<gene>
    <name evidence="2" type="ORF">J2Z66_002210</name>
</gene>
<sequence>MYNDFFNTPIVLENARVQLIPFSESSKEGLRSIIFDEEITQFTKNHIKSEADFNQYFDKVLVSKQLNQSYPFIVIDKHTGEVAGSTRYGNIGFENKRLEIGWTWYGRSFRGTGINKACKFELLKYAFEVMKFKRVQFSVDAENIRSQKAVLNLGAKQEGLFRSNYLDADGQSRDDIYYSIIAAEWDGIKGALSWELDLF</sequence>
<dbReference type="EMBL" id="JAGGLB010000005">
    <property type="protein sequence ID" value="MBP1990604.1"/>
    <property type="molecule type" value="Genomic_DNA"/>
</dbReference>
<feature type="domain" description="N-acetyltransferase" evidence="1">
    <location>
        <begin position="17"/>
        <end position="183"/>
    </location>
</feature>
<proteinExistence type="predicted"/>
<dbReference type="InterPro" id="IPR016181">
    <property type="entry name" value="Acyl_CoA_acyltransferase"/>
</dbReference>
<dbReference type="Proteomes" id="UP001519287">
    <property type="component" value="Unassembled WGS sequence"/>
</dbReference>
<dbReference type="PROSITE" id="PS51186">
    <property type="entry name" value="GNAT"/>
    <property type="match status" value="1"/>
</dbReference>
<protein>
    <submittedName>
        <fullName evidence="2">RimJ/RimL family protein N-acetyltransferase</fullName>
    </submittedName>
</protein>
<evidence type="ECO:0000313" key="3">
    <source>
        <dbReference type="Proteomes" id="UP001519287"/>
    </source>
</evidence>
<reference evidence="2 3" key="1">
    <citation type="submission" date="2021-03" db="EMBL/GenBank/DDBJ databases">
        <title>Genomic Encyclopedia of Type Strains, Phase IV (KMG-IV): sequencing the most valuable type-strain genomes for metagenomic binning, comparative biology and taxonomic classification.</title>
        <authorList>
            <person name="Goeker M."/>
        </authorList>
    </citation>
    <scope>NUCLEOTIDE SEQUENCE [LARGE SCALE GENOMIC DNA]</scope>
    <source>
        <strain evidence="2 3">DSM 26048</strain>
    </source>
</reference>
<dbReference type="SUPFAM" id="SSF55729">
    <property type="entry name" value="Acyl-CoA N-acyltransferases (Nat)"/>
    <property type="match status" value="1"/>
</dbReference>
<evidence type="ECO:0000259" key="1">
    <source>
        <dbReference type="PROSITE" id="PS51186"/>
    </source>
</evidence>
<dbReference type="InterPro" id="IPR000182">
    <property type="entry name" value="GNAT_dom"/>
</dbReference>
<evidence type="ECO:0000313" key="2">
    <source>
        <dbReference type="EMBL" id="MBP1990604.1"/>
    </source>
</evidence>
<keyword evidence="3" id="KW-1185">Reference proteome</keyword>
<accession>A0ABS4ISP7</accession>
<comment type="caution">
    <text evidence="2">The sequence shown here is derived from an EMBL/GenBank/DDBJ whole genome shotgun (WGS) entry which is preliminary data.</text>
</comment>
<dbReference type="Pfam" id="PF13302">
    <property type="entry name" value="Acetyltransf_3"/>
    <property type="match status" value="1"/>
</dbReference>
<dbReference type="RefSeq" id="WP_209971358.1">
    <property type="nucleotide sequence ID" value="NZ_JAGGLB010000005.1"/>
</dbReference>
<dbReference type="Gene3D" id="3.40.630.30">
    <property type="match status" value="1"/>
</dbReference>
<dbReference type="PANTHER" id="PTHR43610:SF1">
    <property type="entry name" value="N-ACETYLTRANSFERASE DOMAIN-CONTAINING PROTEIN"/>
    <property type="match status" value="1"/>
</dbReference>
<organism evidence="2 3">
    <name type="scientific">Paenibacillus eucommiae</name>
    <dbReference type="NCBI Taxonomy" id="1355755"/>
    <lineage>
        <taxon>Bacteria</taxon>
        <taxon>Bacillati</taxon>
        <taxon>Bacillota</taxon>
        <taxon>Bacilli</taxon>
        <taxon>Bacillales</taxon>
        <taxon>Paenibacillaceae</taxon>
        <taxon>Paenibacillus</taxon>
    </lineage>
</organism>
<name>A0ABS4ISP7_9BACL</name>
<dbReference type="PANTHER" id="PTHR43610">
    <property type="entry name" value="BLL6696 PROTEIN"/>
    <property type="match status" value="1"/>
</dbReference>